<feature type="chain" id="PRO_5008914124" evidence="3">
    <location>
        <begin position="20"/>
        <end position="920"/>
    </location>
</feature>
<feature type="transmembrane region" description="Helical" evidence="2">
    <location>
        <begin position="829"/>
        <end position="850"/>
    </location>
</feature>
<protein>
    <submittedName>
        <fullName evidence="5">Guanylate binding domain-containing protein</fullName>
    </submittedName>
</protein>
<keyword evidence="6" id="KW-1185">Reference proteome</keyword>
<feature type="domain" description="Guanylate-binding protein N-terminal" evidence="4">
    <location>
        <begin position="71"/>
        <end position="215"/>
    </location>
</feature>
<dbReference type="PANTHER" id="PTHR10751">
    <property type="entry name" value="GUANYLATE BINDING PROTEIN"/>
    <property type="match status" value="1"/>
</dbReference>
<feature type="transmembrane region" description="Helical" evidence="2">
    <location>
        <begin position="762"/>
        <end position="781"/>
    </location>
</feature>
<keyword evidence="3" id="KW-0732">Signal</keyword>
<evidence type="ECO:0000256" key="1">
    <source>
        <dbReference type="SAM" id="MobiDB-lite"/>
    </source>
</evidence>
<organism evidence="5 6">
    <name type="scientific">Cyclospora cayetanensis</name>
    <dbReference type="NCBI Taxonomy" id="88456"/>
    <lineage>
        <taxon>Eukaryota</taxon>
        <taxon>Sar</taxon>
        <taxon>Alveolata</taxon>
        <taxon>Apicomplexa</taxon>
        <taxon>Conoidasida</taxon>
        <taxon>Coccidia</taxon>
        <taxon>Eucoccidiorida</taxon>
        <taxon>Eimeriorina</taxon>
        <taxon>Eimeriidae</taxon>
        <taxon>Cyclospora</taxon>
    </lineage>
</organism>
<keyword evidence="2" id="KW-1133">Transmembrane helix</keyword>
<reference evidence="5 6" key="1">
    <citation type="journal article" date="2016" name="BMC Genomics">
        <title>Comparative genomics reveals Cyclospora cayetanensis possesses coccidia-like metabolism and invasion components but unique surface antigens.</title>
        <authorList>
            <person name="Liu S."/>
            <person name="Wang L."/>
            <person name="Zheng H."/>
            <person name="Xu Z."/>
            <person name="Roellig D.M."/>
            <person name="Li N."/>
            <person name="Frace M.A."/>
            <person name="Tang K."/>
            <person name="Arrowood M.J."/>
            <person name="Moss D.M."/>
            <person name="Zhang L."/>
            <person name="Feng Y."/>
            <person name="Xiao L."/>
        </authorList>
    </citation>
    <scope>NUCLEOTIDE SEQUENCE [LARGE SCALE GENOMIC DNA]</scope>
    <source>
        <strain evidence="5 6">CHN_HEN01</strain>
    </source>
</reference>
<evidence type="ECO:0000313" key="5">
    <source>
        <dbReference type="EMBL" id="OEH77850.1"/>
    </source>
</evidence>
<dbReference type="Pfam" id="PF02263">
    <property type="entry name" value="GBP"/>
    <property type="match status" value="1"/>
</dbReference>
<dbReference type="GO" id="GO:0005525">
    <property type="term" value="F:GTP binding"/>
    <property type="evidence" value="ECO:0007669"/>
    <property type="project" value="InterPro"/>
</dbReference>
<name>A0A1D3D324_9EIME</name>
<comment type="caution">
    <text evidence="5">The sequence shown here is derived from an EMBL/GenBank/DDBJ whole genome shotgun (WGS) entry which is preliminary data.</text>
</comment>
<feature type="signal peptide" evidence="3">
    <location>
        <begin position="1"/>
        <end position="19"/>
    </location>
</feature>
<dbReference type="AlphaFoldDB" id="A0A1D3D324"/>
<dbReference type="InterPro" id="IPR027417">
    <property type="entry name" value="P-loop_NTPase"/>
</dbReference>
<dbReference type="SUPFAM" id="SSF52540">
    <property type="entry name" value="P-loop containing nucleoside triphosphate hydrolases"/>
    <property type="match status" value="1"/>
</dbReference>
<accession>A0A1D3D324</accession>
<feature type="transmembrane region" description="Helical" evidence="2">
    <location>
        <begin position="788"/>
        <end position="809"/>
    </location>
</feature>
<dbReference type="Proteomes" id="UP000095192">
    <property type="component" value="Unassembled WGS sequence"/>
</dbReference>
<evidence type="ECO:0000256" key="2">
    <source>
        <dbReference type="SAM" id="Phobius"/>
    </source>
</evidence>
<feature type="region of interest" description="Disordered" evidence="1">
    <location>
        <begin position="890"/>
        <end position="920"/>
    </location>
</feature>
<evidence type="ECO:0000256" key="3">
    <source>
        <dbReference type="SAM" id="SignalP"/>
    </source>
</evidence>
<dbReference type="InParanoid" id="A0A1D3D324"/>
<evidence type="ECO:0000259" key="4">
    <source>
        <dbReference type="Pfam" id="PF02263"/>
    </source>
</evidence>
<dbReference type="VEuPathDB" id="ToxoDB:cyc_02164"/>
<dbReference type="EMBL" id="JROU02000952">
    <property type="protein sequence ID" value="OEH77850.1"/>
    <property type="molecule type" value="Genomic_DNA"/>
</dbReference>
<sequence length="920" mass="101896">MAAGDLLLSLSSLFARCYASVWIIQVIPFDLGERFGTFLRQRAALMSVIRPAGEAAVEKLSKFPQFAAVGFLINEEALAELEAISGPLAVVAAMGPIHSGKSFFLNSLLGREGLGSSGFPVGFTVAPGSRGLSLYSKPLLVDRATGALLSEATASGKAAEADAVRVLMLDSEGFGGPNVTRSYDQLLYAIGSLLASHVIFVSMKMIDAQDLEGLTAQQWFEGLLQTNRWHTPPKAIEAGEAQSHNKHSLRTLYPSVECFALKAPTSSGHLLQRLDRLMPEDEDPDYRTAFDAVRRRDLAELVRFLVAAANANMFEDVQVFMNHFSTVRSAMAKNDLLLLFSRDLHHLTDRVLPLLPEEVAAAAAVLRSKTLALWQQQTAAEAFANRLETNKQEEQLIKKMDETVEKALQTASKLVAAFCQSVCEAQLSVQREAAELQMRRLPMPPKELADFSSYQQQQSKSALLQRLRPGGRDYSALPSCTEQLNQHFESVQALYLELHSANIRSITDQMQRAADRAAEFVRQQLQQQPLDFIRPLQEFKGLLLDWQQAAWTLFESDVASLRDVADLHSDVSADLARRLGQVEAQGLKTWSAKCMEASKEVLSRWELLFHPEVMSEFSAPLPIEEDALEMHIQQVKARARQELARLYCASSEPWKEVSAELEHRLHEMGSSLEEANLEAIKTNCSKPLDRLKEELADEAGKYYFWHSFALLARQRAEDLLLSESAAIKTNVRLSPSLVSRVSVHWIQTELRAAYEPQLHRNFMNLLSTVIGVLMVLLGICLALSFSSLFFGVSVCGLILAVGLQTVVSVLRAGFEHLVLGLLGYLYARLGLEVSFTVVVVCISAMSLFLYSKYYLSLTKPTAGAQASTLPNPMLNRSLNPSLHPHVNLSSAFSSPTEAPWGTCRPRPSLYPRSSTFKDEP</sequence>
<dbReference type="VEuPathDB" id="ToxoDB:LOC34619057"/>
<keyword evidence="2" id="KW-0472">Membrane</keyword>
<gene>
    <name evidence="5" type="ORF">cyc_02164</name>
</gene>
<dbReference type="InterPro" id="IPR015894">
    <property type="entry name" value="Guanylate-bd_N"/>
</dbReference>
<keyword evidence="2" id="KW-0812">Transmembrane</keyword>
<proteinExistence type="predicted"/>
<evidence type="ECO:0000313" key="6">
    <source>
        <dbReference type="Proteomes" id="UP000095192"/>
    </source>
</evidence>
<dbReference type="GO" id="GO:0003924">
    <property type="term" value="F:GTPase activity"/>
    <property type="evidence" value="ECO:0007669"/>
    <property type="project" value="InterPro"/>
</dbReference>
<dbReference type="Gene3D" id="3.40.50.300">
    <property type="entry name" value="P-loop containing nucleotide triphosphate hydrolases"/>
    <property type="match status" value="2"/>
</dbReference>